<feature type="domain" description="HpaB/PvcC/4-BUDH C-terminal" evidence="1">
    <location>
        <begin position="1"/>
        <end position="65"/>
    </location>
</feature>
<dbReference type="InterPro" id="IPR024719">
    <property type="entry name" value="HpaB/PvcC/4-BUDH_C"/>
</dbReference>
<dbReference type="EMBL" id="JBHRSM010000045">
    <property type="protein sequence ID" value="MFC3087999.1"/>
    <property type="molecule type" value="Genomic_DNA"/>
</dbReference>
<dbReference type="Pfam" id="PF03241">
    <property type="entry name" value="HpaB"/>
    <property type="match status" value="1"/>
</dbReference>
<evidence type="ECO:0000313" key="3">
    <source>
        <dbReference type="Proteomes" id="UP001595445"/>
    </source>
</evidence>
<name>A0ABV7E0B4_9RHOB</name>
<dbReference type="InterPro" id="IPR036250">
    <property type="entry name" value="AcylCo_DH-like_C"/>
</dbReference>
<dbReference type="SUPFAM" id="SSF47203">
    <property type="entry name" value="Acyl-CoA dehydrogenase C-terminal domain-like"/>
    <property type="match status" value="1"/>
</dbReference>
<evidence type="ECO:0000259" key="1">
    <source>
        <dbReference type="Pfam" id="PF03241"/>
    </source>
</evidence>
<sequence>MQTLRDLSGQGLIGRAPRDTWERIDLKGMLDEYLPAYRMDAREKDKLFDLVWDMTCSPHAMRNATPAPALREELYRSYDRPGGLRLIRKRLGME</sequence>
<evidence type="ECO:0000313" key="2">
    <source>
        <dbReference type="EMBL" id="MFC3087999.1"/>
    </source>
</evidence>
<keyword evidence="3" id="KW-1185">Reference proteome</keyword>
<reference evidence="3" key="1">
    <citation type="journal article" date="2019" name="Int. J. Syst. Evol. Microbiol.">
        <title>The Global Catalogue of Microorganisms (GCM) 10K type strain sequencing project: providing services to taxonomists for standard genome sequencing and annotation.</title>
        <authorList>
            <consortium name="The Broad Institute Genomics Platform"/>
            <consortium name="The Broad Institute Genome Sequencing Center for Infectious Disease"/>
            <person name="Wu L."/>
            <person name="Ma J."/>
        </authorList>
    </citation>
    <scope>NUCLEOTIDE SEQUENCE [LARGE SCALE GENOMIC DNA]</scope>
    <source>
        <strain evidence="3">KCTC 62102</strain>
    </source>
</reference>
<accession>A0ABV7E0B4</accession>
<proteinExistence type="predicted"/>
<dbReference type="RefSeq" id="WP_197647651.1">
    <property type="nucleotide sequence ID" value="NZ_JAEACP010000035.1"/>
</dbReference>
<organism evidence="2 3">
    <name type="scientific">Tabrizicola soli</name>
    <dbReference type="NCBI Taxonomy" id="2185115"/>
    <lineage>
        <taxon>Bacteria</taxon>
        <taxon>Pseudomonadati</taxon>
        <taxon>Pseudomonadota</taxon>
        <taxon>Alphaproteobacteria</taxon>
        <taxon>Rhodobacterales</taxon>
        <taxon>Paracoccaceae</taxon>
        <taxon>Tabrizicola</taxon>
    </lineage>
</organism>
<comment type="caution">
    <text evidence="2">The sequence shown here is derived from an EMBL/GenBank/DDBJ whole genome shotgun (WGS) entry which is preliminary data.</text>
</comment>
<dbReference type="Proteomes" id="UP001595445">
    <property type="component" value="Unassembled WGS sequence"/>
</dbReference>
<gene>
    <name evidence="2" type="ORF">ACFOD6_18310</name>
</gene>
<protein>
    <submittedName>
        <fullName evidence="2">4-hydroxyphenylacetate 3-hydroxylase C-terminal domain-containing protein</fullName>
    </submittedName>
</protein>
<dbReference type="Gene3D" id="1.20.140.10">
    <property type="entry name" value="Butyryl-CoA Dehydrogenase, subunit A, domain 3"/>
    <property type="match status" value="1"/>
</dbReference>